<keyword evidence="1" id="KW-0732">Signal</keyword>
<feature type="chain" id="PRO_5034376863" evidence="1">
    <location>
        <begin position="26"/>
        <end position="135"/>
    </location>
</feature>
<protein>
    <submittedName>
        <fullName evidence="2">Transmembrane protein 67</fullName>
    </submittedName>
</protein>
<dbReference type="PANTHER" id="PTHR21274:SF2">
    <property type="entry name" value="MECKELIN"/>
    <property type="match status" value="1"/>
</dbReference>
<evidence type="ECO:0000256" key="1">
    <source>
        <dbReference type="SAM" id="SignalP"/>
    </source>
</evidence>
<keyword evidence="3" id="KW-1185">Reference proteome</keyword>
<dbReference type="Proteomes" id="UP000694551">
    <property type="component" value="Unplaced"/>
</dbReference>
<evidence type="ECO:0000313" key="2">
    <source>
        <dbReference type="Ensembl" id="ENSSOCP00000003906.1"/>
    </source>
</evidence>
<name>A0A8D0EPU9_STROC</name>
<evidence type="ECO:0000313" key="3">
    <source>
        <dbReference type="Proteomes" id="UP000694551"/>
    </source>
</evidence>
<organism evidence="2 3">
    <name type="scientific">Strix occidentalis caurina</name>
    <name type="common">northern spotted owl</name>
    <dbReference type="NCBI Taxonomy" id="311401"/>
    <lineage>
        <taxon>Eukaryota</taxon>
        <taxon>Metazoa</taxon>
        <taxon>Chordata</taxon>
        <taxon>Craniata</taxon>
        <taxon>Vertebrata</taxon>
        <taxon>Euteleostomi</taxon>
        <taxon>Archelosauria</taxon>
        <taxon>Archosauria</taxon>
        <taxon>Dinosauria</taxon>
        <taxon>Saurischia</taxon>
        <taxon>Theropoda</taxon>
        <taxon>Coelurosauria</taxon>
        <taxon>Aves</taxon>
        <taxon>Neognathae</taxon>
        <taxon>Neoaves</taxon>
        <taxon>Telluraves</taxon>
        <taxon>Strigiformes</taxon>
        <taxon>Strigidae</taxon>
        <taxon>Strix</taxon>
    </lineage>
</organism>
<reference evidence="2" key="1">
    <citation type="submission" date="2025-08" db="UniProtKB">
        <authorList>
            <consortium name="Ensembl"/>
        </authorList>
    </citation>
    <scope>IDENTIFICATION</scope>
</reference>
<dbReference type="Ensembl" id="ENSSOCT00000003999.1">
    <property type="protein sequence ID" value="ENSSOCP00000003906.1"/>
    <property type="gene ID" value="ENSSOCG00000002918.1"/>
</dbReference>
<dbReference type="GO" id="GO:0060271">
    <property type="term" value="P:cilium assembly"/>
    <property type="evidence" value="ECO:0007669"/>
    <property type="project" value="InterPro"/>
</dbReference>
<dbReference type="InterPro" id="IPR019170">
    <property type="entry name" value="Meckelin"/>
</dbReference>
<reference evidence="2" key="2">
    <citation type="submission" date="2025-09" db="UniProtKB">
        <authorList>
            <consortium name="Ensembl"/>
        </authorList>
    </citation>
    <scope>IDENTIFICATION</scope>
</reference>
<sequence length="135" mass="14140">MATPGRWAAAALLLAMAAALPPARGFSLPLQRPADCGDARYFDISRLACGPCGAHQRQSAGGSSCVCQPGYRMVSSNGGSSIICEKCPENMSGVTQDGWNCIICPKGLTSEGKCKCLNNEILGKKYVEVTLVSLI</sequence>
<feature type="signal peptide" evidence="1">
    <location>
        <begin position="1"/>
        <end position="25"/>
    </location>
</feature>
<proteinExistence type="predicted"/>
<dbReference type="InterPro" id="IPR009030">
    <property type="entry name" value="Growth_fac_rcpt_cys_sf"/>
</dbReference>
<dbReference type="SUPFAM" id="SSF57184">
    <property type="entry name" value="Growth factor receptor domain"/>
    <property type="match status" value="1"/>
</dbReference>
<dbReference type="GO" id="GO:0036038">
    <property type="term" value="C:MKS complex"/>
    <property type="evidence" value="ECO:0007669"/>
    <property type="project" value="InterPro"/>
</dbReference>
<dbReference type="PANTHER" id="PTHR21274">
    <property type="entry name" value="MECKELIN"/>
    <property type="match status" value="1"/>
</dbReference>
<accession>A0A8D0EPU9</accession>
<dbReference type="AlphaFoldDB" id="A0A8D0EPU9"/>